<feature type="compositionally biased region" description="Gly residues" evidence="2">
    <location>
        <begin position="129"/>
        <end position="140"/>
    </location>
</feature>
<proteinExistence type="predicted"/>
<accession>A0A7X6D4W7</accession>
<evidence type="ECO:0000256" key="2">
    <source>
        <dbReference type="SAM" id="MobiDB-lite"/>
    </source>
</evidence>
<name>A0A7X6D4W7_9ACTN</name>
<keyword evidence="4" id="KW-1185">Reference proteome</keyword>
<evidence type="ECO:0000313" key="3">
    <source>
        <dbReference type="EMBL" id="NJQ08217.1"/>
    </source>
</evidence>
<dbReference type="InterPro" id="IPR038765">
    <property type="entry name" value="Papain-like_cys_pep_sf"/>
</dbReference>
<feature type="coiled-coil region" evidence="1">
    <location>
        <begin position="76"/>
        <end position="103"/>
    </location>
</feature>
<organism evidence="3 4">
    <name type="scientific">Streptomyces lonarensis</name>
    <dbReference type="NCBI Taxonomy" id="700599"/>
    <lineage>
        <taxon>Bacteria</taxon>
        <taxon>Bacillati</taxon>
        <taxon>Actinomycetota</taxon>
        <taxon>Actinomycetes</taxon>
        <taxon>Kitasatosporales</taxon>
        <taxon>Streptomycetaceae</taxon>
        <taxon>Streptomyces</taxon>
    </lineage>
</organism>
<feature type="region of interest" description="Disordered" evidence="2">
    <location>
        <begin position="123"/>
        <end position="167"/>
    </location>
</feature>
<comment type="caution">
    <text evidence="3">The sequence shown here is derived from an EMBL/GenBank/DDBJ whole genome shotgun (WGS) entry which is preliminary data.</text>
</comment>
<evidence type="ECO:0000313" key="4">
    <source>
        <dbReference type="Proteomes" id="UP000578686"/>
    </source>
</evidence>
<keyword evidence="1" id="KW-0175">Coiled coil</keyword>
<dbReference type="EMBL" id="JAAVJD010000261">
    <property type="protein sequence ID" value="NJQ08217.1"/>
    <property type="molecule type" value="Genomic_DNA"/>
</dbReference>
<reference evidence="3 4" key="1">
    <citation type="submission" date="2020-03" db="EMBL/GenBank/DDBJ databases">
        <title>Draft genome of Streptomyces sp. ventii, isolated from the Axial Seamount in the Pacific Ocean, and resequencing of the two type strains Streptomyces lonarensis strain NCL 716 and Streptomyces bohaiensis strain 11A07.</title>
        <authorList>
            <person name="Loughran R.M."/>
            <person name="Pfannmuller K.M."/>
            <person name="Wasson B.J."/>
            <person name="Deadmond M.C."/>
            <person name="Paddock B.E."/>
            <person name="Koyack M.J."/>
            <person name="Gallegos D.A."/>
            <person name="Mitchell E.A."/>
            <person name="Ushijima B."/>
            <person name="Saw J.H."/>
            <person name="Mcphail K.L."/>
            <person name="Videau P."/>
        </authorList>
    </citation>
    <scope>NUCLEOTIDE SEQUENCE [LARGE SCALE GENOMIC DNA]</scope>
    <source>
        <strain evidence="3 4">NCL716</strain>
    </source>
</reference>
<dbReference type="Proteomes" id="UP000578686">
    <property type="component" value="Unassembled WGS sequence"/>
</dbReference>
<dbReference type="RefSeq" id="WP_167973906.1">
    <property type="nucleotide sequence ID" value="NZ_JAAVJD010000261.1"/>
</dbReference>
<dbReference type="Gene3D" id="3.90.1720.10">
    <property type="entry name" value="endopeptidase domain like (from Nostoc punctiforme)"/>
    <property type="match status" value="1"/>
</dbReference>
<protein>
    <submittedName>
        <fullName evidence="3">Uncharacterized protein</fullName>
    </submittedName>
</protein>
<dbReference type="SUPFAM" id="SSF54001">
    <property type="entry name" value="Cysteine proteinases"/>
    <property type="match status" value="1"/>
</dbReference>
<sequence length="289" mass="29952">AREEYRDGGARLPGAVRALLAADRPDLLAEVHRRDLLERAGSRAAKLVDGLVAREARADALAERARAELDTEQTLAAYQREQREEVTERVEEAEQLLASLSDAELSGLRGLEQWADAEARQGLAADGSPGSGAGVPGAPGGDLPPSAAGREAVAHAREETRAQPAAGGGRAIAAAALGLLTPGAAPFLTGARAEPTAGPDLVVRAWARAGLRVPLTAGEQWAALERVDTGRLRPGDIVVLAPDAERSVLYAGDGEVFDRPFPGAPSRPTALDPERVLGAVRPDPAAPGV</sequence>
<feature type="non-terminal residue" evidence="3">
    <location>
        <position position="1"/>
    </location>
</feature>
<evidence type="ECO:0000256" key="1">
    <source>
        <dbReference type="SAM" id="Coils"/>
    </source>
</evidence>
<dbReference type="AlphaFoldDB" id="A0A7X6D4W7"/>
<feature type="compositionally biased region" description="Basic and acidic residues" evidence="2">
    <location>
        <begin position="152"/>
        <end position="161"/>
    </location>
</feature>
<gene>
    <name evidence="3" type="ORF">HCN56_22185</name>
</gene>
<feature type="region of interest" description="Disordered" evidence="2">
    <location>
        <begin position="258"/>
        <end position="289"/>
    </location>
</feature>